<evidence type="ECO:0000313" key="1">
    <source>
        <dbReference type="EMBL" id="GFR82136.1"/>
    </source>
</evidence>
<comment type="caution">
    <text evidence="1">The sequence shown here is derived from an EMBL/GenBank/DDBJ whole genome shotgun (WGS) entry which is preliminary data.</text>
</comment>
<proteinExistence type="predicted"/>
<gene>
    <name evidence="1" type="ORF">ElyMa_004090500</name>
</gene>
<keyword evidence="2" id="KW-1185">Reference proteome</keyword>
<evidence type="ECO:0000313" key="2">
    <source>
        <dbReference type="Proteomes" id="UP000762676"/>
    </source>
</evidence>
<name>A0AAV4GA62_9GAST</name>
<sequence>MVQNFTYSTTGPSLVNFSRTWPSPEPAQSWFQNFNYSLRTDTRLRYRLTVTVGINVDSGSWATKDYIHSKYRDIQAFLEHNSLTFTIPKTNNEQDKTMTLTKIFV</sequence>
<dbReference type="Proteomes" id="UP000762676">
    <property type="component" value="Unassembled WGS sequence"/>
</dbReference>
<accession>A0AAV4GA62</accession>
<dbReference type="EMBL" id="BMAT01008308">
    <property type="protein sequence ID" value="GFR82136.1"/>
    <property type="molecule type" value="Genomic_DNA"/>
</dbReference>
<reference evidence="1 2" key="1">
    <citation type="journal article" date="2021" name="Elife">
        <title>Chloroplast acquisition without the gene transfer in kleptoplastic sea slugs, Plakobranchus ocellatus.</title>
        <authorList>
            <person name="Maeda T."/>
            <person name="Takahashi S."/>
            <person name="Yoshida T."/>
            <person name="Shimamura S."/>
            <person name="Takaki Y."/>
            <person name="Nagai Y."/>
            <person name="Toyoda A."/>
            <person name="Suzuki Y."/>
            <person name="Arimoto A."/>
            <person name="Ishii H."/>
            <person name="Satoh N."/>
            <person name="Nishiyama T."/>
            <person name="Hasebe M."/>
            <person name="Maruyama T."/>
            <person name="Minagawa J."/>
            <person name="Obokata J."/>
            <person name="Shigenobu S."/>
        </authorList>
    </citation>
    <scope>NUCLEOTIDE SEQUENCE [LARGE SCALE GENOMIC DNA]</scope>
</reference>
<organism evidence="1 2">
    <name type="scientific">Elysia marginata</name>
    <dbReference type="NCBI Taxonomy" id="1093978"/>
    <lineage>
        <taxon>Eukaryota</taxon>
        <taxon>Metazoa</taxon>
        <taxon>Spiralia</taxon>
        <taxon>Lophotrochozoa</taxon>
        <taxon>Mollusca</taxon>
        <taxon>Gastropoda</taxon>
        <taxon>Heterobranchia</taxon>
        <taxon>Euthyneura</taxon>
        <taxon>Panpulmonata</taxon>
        <taxon>Sacoglossa</taxon>
        <taxon>Placobranchoidea</taxon>
        <taxon>Plakobranchidae</taxon>
        <taxon>Elysia</taxon>
    </lineage>
</organism>
<protein>
    <submittedName>
        <fullName evidence="1">Uncharacterized protein</fullName>
    </submittedName>
</protein>
<dbReference type="AlphaFoldDB" id="A0AAV4GA62"/>